<evidence type="ECO:0000256" key="2">
    <source>
        <dbReference type="ARBA" id="ARBA00006149"/>
    </source>
</evidence>
<dbReference type="OMA" id="EWDDWME"/>
<evidence type="ECO:0000256" key="9">
    <source>
        <dbReference type="ARBA" id="ARBA00053180"/>
    </source>
</evidence>
<comment type="subcellular location">
    <subcellularLocation>
        <location evidence="1">Nucleus</location>
    </subcellularLocation>
</comment>
<keyword evidence="6" id="KW-0539">Nucleus</keyword>
<evidence type="ECO:0000256" key="15">
    <source>
        <dbReference type="ARBA" id="ARBA00093624"/>
    </source>
</evidence>
<comment type="function">
    <text evidence="9">Methyltransferase that can methylate proteins and, to a lower extent, arsenic. Catalytic subunit of a heterodimer with TRMT112, which monomethylates 'Lys-12' of histone H4 (H4K12me1), a modification present at the promoters of numerous genes encoding cell cycle regulators. Catalytic subunit of a heterodimer with TRMT112, which catalyzes N5-methylation of Glu residue of proteins with a Gly-Gln-Xaa-Xaa-Xaa-Arg motif. Methylates ETF1 on 'Gln-185'; ETF1 needs to be complexed to ERF3 in its GTP-bound form to be efficiently methylated. May also play a role in the modulation of arsenic-induced toxicity by mediating the conversion of monomethylarsonous acid (3+) into the less toxic dimethylarsonic acid. It however only plays a limited role in arsenic metabolism compared with AS3MT.</text>
</comment>
<evidence type="ECO:0000256" key="5">
    <source>
        <dbReference type="ARBA" id="ARBA00022691"/>
    </source>
</evidence>
<dbReference type="GO" id="GO:0036009">
    <property type="term" value="F:protein-glutamine N-methyltransferase activity"/>
    <property type="evidence" value="ECO:0007669"/>
    <property type="project" value="UniProtKB-ARBA"/>
</dbReference>
<dbReference type="GO" id="GO:0003676">
    <property type="term" value="F:nucleic acid binding"/>
    <property type="evidence" value="ECO:0007669"/>
    <property type="project" value="InterPro"/>
</dbReference>
<name>E0W0C7_PEDHC</name>
<gene>
    <name evidence="19" type="primary">8234602</name>
    <name evidence="18" type="ORF">Phum_PHUM550030</name>
</gene>
<evidence type="ECO:0000256" key="11">
    <source>
        <dbReference type="ARBA" id="ARBA00075330"/>
    </source>
</evidence>
<dbReference type="Pfam" id="PF05175">
    <property type="entry name" value="MTS"/>
    <property type="match status" value="1"/>
</dbReference>
<dbReference type="PANTHER" id="PTHR45875:SF1">
    <property type="entry name" value="METHYLTRANSFERASE N6AMT1"/>
    <property type="match status" value="1"/>
</dbReference>
<dbReference type="EnsemblMetazoa" id="PHUM550030-RA">
    <property type="protein sequence ID" value="PHUM550030-PA"/>
    <property type="gene ID" value="PHUM550030"/>
</dbReference>
<dbReference type="InterPro" id="IPR007848">
    <property type="entry name" value="Small_mtfrase_dom"/>
</dbReference>
<comment type="catalytic activity">
    <reaction evidence="8">
        <text>methylarsonous acid + S-adenosyl-L-methionine = dimethylarsinate + S-adenosyl-L-homocysteine + 2 H(+)</text>
        <dbReference type="Rhea" id="RHEA:11684"/>
        <dbReference type="ChEBI" id="CHEBI:15378"/>
        <dbReference type="ChEBI" id="CHEBI:16223"/>
        <dbReference type="ChEBI" id="CHEBI:17826"/>
        <dbReference type="ChEBI" id="CHEBI:57856"/>
        <dbReference type="ChEBI" id="CHEBI:59789"/>
    </reaction>
</comment>
<keyword evidence="3 18" id="KW-0489">Methyltransferase</keyword>
<evidence type="ECO:0000256" key="13">
    <source>
        <dbReference type="ARBA" id="ARBA00080992"/>
    </source>
</evidence>
<dbReference type="InterPro" id="IPR052190">
    <property type="entry name" value="Euk-Arch_PrmC-MTase"/>
</dbReference>
<evidence type="ECO:0000313" key="19">
    <source>
        <dbReference type="EnsemblMetazoa" id="PHUM550030-PA"/>
    </source>
</evidence>
<dbReference type="NCBIfam" id="TIGR00537">
    <property type="entry name" value="hemK_rel_arch"/>
    <property type="match status" value="1"/>
</dbReference>
<dbReference type="InterPro" id="IPR004557">
    <property type="entry name" value="PrmC-related"/>
</dbReference>
<keyword evidence="4 18" id="KW-0808">Transferase</keyword>
<dbReference type="GO" id="GO:0035657">
    <property type="term" value="C:eRF1 methyltransferase complex"/>
    <property type="evidence" value="ECO:0007669"/>
    <property type="project" value="TreeGrafter"/>
</dbReference>
<dbReference type="OrthoDB" id="406152at2759"/>
<protein>
    <recommendedName>
        <fullName evidence="15">Methyltransferase HEMK2</fullName>
    </recommendedName>
    <alternativeName>
        <fullName evidence="14">HemK methyltransferase family member 2</fullName>
    </alternativeName>
    <alternativeName>
        <fullName evidence="12">Lysine N-methyltransferase 9</fullName>
    </alternativeName>
    <alternativeName>
        <fullName evidence="11">Methylarsonite methyltransferase N6AMT1</fullName>
    </alternativeName>
    <alternativeName>
        <fullName evidence="16">Methyltransferase N6AMT1</fullName>
    </alternativeName>
    <alternativeName>
        <fullName evidence="13">Protein N(5)-glutamine methyltransferase</fullName>
    </alternativeName>
</protein>
<keyword evidence="5" id="KW-0949">S-adenosyl-L-methionine</keyword>
<organism>
    <name type="scientific">Pediculus humanus subsp. corporis</name>
    <name type="common">Body louse</name>
    <dbReference type="NCBI Taxonomy" id="121224"/>
    <lineage>
        <taxon>Eukaryota</taxon>
        <taxon>Metazoa</taxon>
        <taxon>Ecdysozoa</taxon>
        <taxon>Arthropoda</taxon>
        <taxon>Hexapoda</taxon>
        <taxon>Insecta</taxon>
        <taxon>Pterygota</taxon>
        <taxon>Neoptera</taxon>
        <taxon>Paraneoptera</taxon>
        <taxon>Psocodea</taxon>
        <taxon>Troctomorpha</taxon>
        <taxon>Phthiraptera</taxon>
        <taxon>Anoplura</taxon>
        <taxon>Pediculidae</taxon>
        <taxon>Pediculus</taxon>
    </lineage>
</organism>
<evidence type="ECO:0000256" key="7">
    <source>
        <dbReference type="ARBA" id="ARBA00048619"/>
    </source>
</evidence>
<dbReference type="InParanoid" id="E0W0C7"/>
<comment type="similarity">
    <text evidence="2">Belongs to the eukaryotic/archaeal PrmC-related family.</text>
</comment>
<comment type="subunit">
    <text evidence="10">Heterodimer; heterodimerization with TRMT112 is required for S-adenosyl-L-methionine-binding.</text>
</comment>
<evidence type="ECO:0000259" key="17">
    <source>
        <dbReference type="Pfam" id="PF05175"/>
    </source>
</evidence>
<dbReference type="CTD" id="8234602"/>
<evidence type="ECO:0000256" key="4">
    <source>
        <dbReference type="ARBA" id="ARBA00022679"/>
    </source>
</evidence>
<dbReference type="VEuPathDB" id="VectorBase:PHUM550030"/>
<dbReference type="PANTHER" id="PTHR45875">
    <property type="entry name" value="METHYLTRANSFERASE N6AMT1"/>
    <property type="match status" value="1"/>
</dbReference>
<dbReference type="InterPro" id="IPR029063">
    <property type="entry name" value="SAM-dependent_MTases_sf"/>
</dbReference>
<dbReference type="HOGENOM" id="CLU_018398_6_0_1"/>
<dbReference type="FunFam" id="3.40.50.150:FF:000077">
    <property type="entry name" value="HemK methyltransferase family member 2"/>
    <property type="match status" value="1"/>
</dbReference>
<dbReference type="SUPFAM" id="SSF53335">
    <property type="entry name" value="S-adenosyl-L-methionine-dependent methyltransferases"/>
    <property type="match status" value="1"/>
</dbReference>
<dbReference type="Proteomes" id="UP000009046">
    <property type="component" value="Unassembled WGS sequence"/>
</dbReference>
<dbReference type="GO" id="GO:0032259">
    <property type="term" value="P:methylation"/>
    <property type="evidence" value="ECO:0007669"/>
    <property type="project" value="UniProtKB-KW"/>
</dbReference>
<dbReference type="GeneID" id="8234602"/>
<dbReference type="FunCoup" id="E0W0C7">
    <property type="interactions" value="215"/>
</dbReference>
<evidence type="ECO:0000256" key="1">
    <source>
        <dbReference type="ARBA" id="ARBA00004123"/>
    </source>
</evidence>
<comment type="catalytic activity">
    <reaction evidence="7">
        <text>L-lysyl-[histone] + S-adenosyl-L-methionine = N(6)-methyl-L-lysyl-[histone] + S-adenosyl-L-homocysteine + H(+)</text>
        <dbReference type="Rhea" id="RHEA:10024"/>
        <dbReference type="Rhea" id="RHEA-COMP:9845"/>
        <dbReference type="Rhea" id="RHEA-COMP:9846"/>
        <dbReference type="ChEBI" id="CHEBI:15378"/>
        <dbReference type="ChEBI" id="CHEBI:29969"/>
        <dbReference type="ChEBI" id="CHEBI:57856"/>
        <dbReference type="ChEBI" id="CHEBI:59789"/>
        <dbReference type="ChEBI" id="CHEBI:61929"/>
    </reaction>
    <physiologicalReaction direction="left-to-right" evidence="7">
        <dbReference type="Rhea" id="RHEA:10025"/>
    </physiologicalReaction>
</comment>
<evidence type="ECO:0000256" key="16">
    <source>
        <dbReference type="ARBA" id="ARBA00093667"/>
    </source>
</evidence>
<evidence type="ECO:0000313" key="20">
    <source>
        <dbReference type="Proteomes" id="UP000009046"/>
    </source>
</evidence>
<evidence type="ECO:0000256" key="10">
    <source>
        <dbReference type="ARBA" id="ARBA00062344"/>
    </source>
</evidence>
<dbReference type="Gene3D" id="3.40.50.150">
    <property type="entry name" value="Vaccinia Virus protein VP39"/>
    <property type="match status" value="1"/>
</dbReference>
<evidence type="ECO:0000256" key="3">
    <source>
        <dbReference type="ARBA" id="ARBA00022603"/>
    </source>
</evidence>
<reference evidence="18" key="2">
    <citation type="submission" date="2007-04" db="EMBL/GenBank/DDBJ databases">
        <title>The genome of the human body louse.</title>
        <authorList>
            <consortium name="The Human Body Louse Genome Consortium"/>
            <person name="Kirkness E."/>
            <person name="Walenz B."/>
            <person name="Hass B."/>
            <person name="Bruggner R."/>
            <person name="Strausberg R."/>
        </authorList>
    </citation>
    <scope>NUCLEOTIDE SEQUENCE</scope>
    <source>
        <strain evidence="18">USDA</strain>
    </source>
</reference>
<dbReference type="RefSeq" id="XP_002431821.1">
    <property type="nucleotide sequence ID" value="XM_002431776.1"/>
</dbReference>
<feature type="domain" description="Methyltransferase small" evidence="17">
    <location>
        <begin position="22"/>
        <end position="116"/>
    </location>
</feature>
<dbReference type="AlphaFoldDB" id="E0W0C7"/>
<dbReference type="EMBL" id="DS235858">
    <property type="protein sequence ID" value="EEB19083.1"/>
    <property type="molecule type" value="Genomic_DNA"/>
</dbReference>
<proteinExistence type="inferred from homology"/>
<dbReference type="CDD" id="cd02440">
    <property type="entry name" value="AdoMet_MTases"/>
    <property type="match status" value="1"/>
</dbReference>
<dbReference type="InterPro" id="IPR002052">
    <property type="entry name" value="DNA_methylase_N6_adenine_CS"/>
</dbReference>
<dbReference type="STRING" id="121224.E0W0C7"/>
<dbReference type="EMBL" id="AAZO01006689">
    <property type="status" value="NOT_ANNOTATED_CDS"/>
    <property type="molecule type" value="Genomic_DNA"/>
</dbReference>
<dbReference type="KEGG" id="phu:Phum_PHUM550030"/>
<evidence type="ECO:0000256" key="14">
    <source>
        <dbReference type="ARBA" id="ARBA00083337"/>
    </source>
</evidence>
<sequence length="205" mass="23652">MLNHIKKEYWDYVYEPAEDTFLLLDALEKDLDYIISKKPATILEIGSGSGTIITALSTLLKSSYHLAIDINKYACSVTMQNSHYNKVIVDVINTDLTSCLKLNCIDVIIFNPPYVVTPNDEIYKEDPLTKSWAGGVNGRVIIDKFLHVFDRVLSSKGFGYLLVIKENQPHEIITKLKEKNYKCEIYMIRKIRCEELYIIKFIKNF</sequence>
<evidence type="ECO:0000313" key="18">
    <source>
        <dbReference type="EMBL" id="EEB19083.1"/>
    </source>
</evidence>
<dbReference type="GO" id="GO:0005634">
    <property type="term" value="C:nucleus"/>
    <property type="evidence" value="ECO:0007669"/>
    <property type="project" value="UniProtKB-SubCell"/>
</dbReference>
<reference evidence="18" key="1">
    <citation type="submission" date="2007-04" db="EMBL/GenBank/DDBJ databases">
        <title>Annotation of Pediculus humanus corporis strain USDA.</title>
        <authorList>
            <person name="Kirkness E."/>
            <person name="Hannick L."/>
            <person name="Hass B."/>
            <person name="Bruggner R."/>
            <person name="Lawson D."/>
            <person name="Bidwell S."/>
            <person name="Joardar V."/>
            <person name="Caler E."/>
            <person name="Walenz B."/>
            <person name="Inman J."/>
            <person name="Schobel S."/>
            <person name="Galinsky K."/>
            <person name="Amedeo P."/>
            <person name="Strausberg R."/>
        </authorList>
    </citation>
    <scope>NUCLEOTIDE SEQUENCE</scope>
    <source>
        <strain evidence="18">USDA</strain>
    </source>
</reference>
<dbReference type="PROSITE" id="PS00092">
    <property type="entry name" value="N6_MTASE"/>
    <property type="match status" value="1"/>
</dbReference>
<keyword evidence="20" id="KW-1185">Reference proteome</keyword>
<reference evidence="19" key="3">
    <citation type="submission" date="2021-02" db="UniProtKB">
        <authorList>
            <consortium name="EnsemblMetazoa"/>
        </authorList>
    </citation>
    <scope>IDENTIFICATION</scope>
    <source>
        <strain evidence="19">USDA</strain>
    </source>
</reference>
<dbReference type="eggNOG" id="KOG3191">
    <property type="taxonomic scope" value="Eukaryota"/>
</dbReference>
<evidence type="ECO:0000256" key="8">
    <source>
        <dbReference type="ARBA" id="ARBA00050903"/>
    </source>
</evidence>
<evidence type="ECO:0000256" key="12">
    <source>
        <dbReference type="ARBA" id="ARBA00076540"/>
    </source>
</evidence>
<accession>E0W0C7</accession>
<evidence type="ECO:0000256" key="6">
    <source>
        <dbReference type="ARBA" id="ARBA00023242"/>
    </source>
</evidence>